<dbReference type="InterPro" id="IPR036573">
    <property type="entry name" value="CBM_sf_5/12"/>
</dbReference>
<organism evidence="3">
    <name type="scientific">marine sediment metagenome</name>
    <dbReference type="NCBI Taxonomy" id="412755"/>
    <lineage>
        <taxon>unclassified sequences</taxon>
        <taxon>metagenomes</taxon>
        <taxon>ecological metagenomes</taxon>
    </lineage>
</organism>
<dbReference type="GO" id="GO:0005975">
    <property type="term" value="P:carbohydrate metabolic process"/>
    <property type="evidence" value="ECO:0007669"/>
    <property type="project" value="InterPro"/>
</dbReference>
<evidence type="ECO:0000313" key="3">
    <source>
        <dbReference type="EMBL" id="GAF87580.1"/>
    </source>
</evidence>
<dbReference type="GO" id="GO:0005576">
    <property type="term" value="C:extracellular region"/>
    <property type="evidence" value="ECO:0007669"/>
    <property type="project" value="InterPro"/>
</dbReference>
<protein>
    <recommendedName>
        <fullName evidence="2">Chitin-binding type-3 domain-containing protein</fullName>
    </recommendedName>
</protein>
<dbReference type="CDD" id="cd12214">
    <property type="entry name" value="ChiA1_BD"/>
    <property type="match status" value="1"/>
</dbReference>
<dbReference type="GO" id="GO:0030246">
    <property type="term" value="F:carbohydrate binding"/>
    <property type="evidence" value="ECO:0007669"/>
    <property type="project" value="InterPro"/>
</dbReference>
<dbReference type="AlphaFoldDB" id="X0UGE7"/>
<dbReference type="EMBL" id="BARS01012524">
    <property type="protein sequence ID" value="GAF87580.1"/>
    <property type="molecule type" value="Genomic_DNA"/>
</dbReference>
<feature type="domain" description="Chitin-binding type-3" evidence="2">
    <location>
        <begin position="57"/>
        <end position="103"/>
    </location>
</feature>
<gene>
    <name evidence="3" type="ORF">S01H1_22262</name>
</gene>
<comment type="caution">
    <text evidence="3">The sequence shown here is derived from an EMBL/GenBank/DDBJ whole genome shotgun (WGS) entry which is preliminary data.</text>
</comment>
<evidence type="ECO:0000259" key="2">
    <source>
        <dbReference type="SMART" id="SM00495"/>
    </source>
</evidence>
<dbReference type="Gene3D" id="2.10.10.20">
    <property type="entry name" value="Carbohydrate-binding module superfamily 5/12"/>
    <property type="match status" value="1"/>
</dbReference>
<dbReference type="GO" id="GO:0004553">
    <property type="term" value="F:hydrolase activity, hydrolyzing O-glycosyl compounds"/>
    <property type="evidence" value="ECO:0007669"/>
    <property type="project" value="InterPro"/>
</dbReference>
<dbReference type="InterPro" id="IPR003610">
    <property type="entry name" value="CBM5/12"/>
</dbReference>
<dbReference type="SUPFAM" id="SSF51055">
    <property type="entry name" value="Carbohydrate binding domain"/>
    <property type="match status" value="1"/>
</dbReference>
<sequence length="103" mass="11136">VDSYFETYCPPGQVVATDAQVNFALLLGSAQEGFFNLPEGGGDAVSLFWSHDQPAPGAEWEPGVSYSIDDEVTYLAILYTCLQAHTSQVGWEPPNVPALWSVV</sequence>
<proteinExistence type="predicted"/>
<accession>X0UGE7</accession>
<keyword evidence="1" id="KW-0378">Hydrolase</keyword>
<evidence type="ECO:0000256" key="1">
    <source>
        <dbReference type="ARBA" id="ARBA00022801"/>
    </source>
</evidence>
<dbReference type="SMART" id="SM00495">
    <property type="entry name" value="ChtBD3"/>
    <property type="match status" value="1"/>
</dbReference>
<dbReference type="Pfam" id="PF02839">
    <property type="entry name" value="CBM_5_12"/>
    <property type="match status" value="1"/>
</dbReference>
<reference evidence="3" key="1">
    <citation type="journal article" date="2014" name="Front. Microbiol.">
        <title>High frequency of phylogenetically diverse reductive dehalogenase-homologous genes in deep subseafloor sedimentary metagenomes.</title>
        <authorList>
            <person name="Kawai M."/>
            <person name="Futagami T."/>
            <person name="Toyoda A."/>
            <person name="Takaki Y."/>
            <person name="Nishi S."/>
            <person name="Hori S."/>
            <person name="Arai W."/>
            <person name="Tsubouchi T."/>
            <person name="Morono Y."/>
            <person name="Uchiyama I."/>
            <person name="Ito T."/>
            <person name="Fujiyama A."/>
            <person name="Inagaki F."/>
            <person name="Takami H."/>
        </authorList>
    </citation>
    <scope>NUCLEOTIDE SEQUENCE</scope>
    <source>
        <strain evidence="3">Expedition CK06-06</strain>
    </source>
</reference>
<name>X0UGE7_9ZZZZ</name>
<feature type="non-terminal residue" evidence="3">
    <location>
        <position position="1"/>
    </location>
</feature>